<dbReference type="OrthoDB" id="460165at2"/>
<keyword evidence="2" id="KW-1185">Reference proteome</keyword>
<name>A0A9X5E1J7_9CYAN</name>
<proteinExistence type="predicted"/>
<dbReference type="EMBL" id="JTJC03000001">
    <property type="protein sequence ID" value="NHC33666.1"/>
    <property type="molecule type" value="Genomic_DNA"/>
</dbReference>
<dbReference type="RefSeq" id="WP_039715193.1">
    <property type="nucleotide sequence ID" value="NZ_JTJC03000001.1"/>
</dbReference>
<accession>A0A9X5E1J7</accession>
<gene>
    <name evidence="1" type="ORF">QH73_0003140</name>
</gene>
<dbReference type="AlphaFoldDB" id="A0A9X5E1J7"/>
<evidence type="ECO:0000313" key="1">
    <source>
        <dbReference type="EMBL" id="NHC33666.1"/>
    </source>
</evidence>
<sequence length="112" mass="12486">MSESLQYITNQEGKQVGVLLDMETYRRLVSLPSDAEILSGLSVDELRALADSMLAPAAQTQLSELLARNAENQLCTDEIAVLERLLTQVDQLNILKTRARYTLNLQHQSDIA</sequence>
<organism evidence="1 2">
    <name type="scientific">Scytonema millei VB511283</name>
    <dbReference type="NCBI Taxonomy" id="1245923"/>
    <lineage>
        <taxon>Bacteria</taxon>
        <taxon>Bacillati</taxon>
        <taxon>Cyanobacteriota</taxon>
        <taxon>Cyanophyceae</taxon>
        <taxon>Nostocales</taxon>
        <taxon>Scytonemataceae</taxon>
        <taxon>Scytonema</taxon>
    </lineage>
</organism>
<evidence type="ECO:0000313" key="2">
    <source>
        <dbReference type="Proteomes" id="UP000031532"/>
    </source>
</evidence>
<comment type="caution">
    <text evidence="1">The sequence shown here is derived from an EMBL/GenBank/DDBJ whole genome shotgun (WGS) entry which is preliminary data.</text>
</comment>
<protein>
    <submittedName>
        <fullName evidence="1">Uncharacterized protein</fullName>
    </submittedName>
</protein>
<dbReference type="Proteomes" id="UP000031532">
    <property type="component" value="Unassembled WGS sequence"/>
</dbReference>
<reference evidence="1 2" key="1">
    <citation type="journal article" date="2015" name="Genome Announc.">
        <title>Draft Genome Sequence of the Terrestrial Cyanobacterium Scytonema millei VB511283, Isolated from Eastern India.</title>
        <authorList>
            <person name="Sen D."/>
            <person name="Chandrababunaidu M.M."/>
            <person name="Singh D."/>
            <person name="Sanghi N."/>
            <person name="Ghorai A."/>
            <person name="Mishra G.P."/>
            <person name="Madduluri M."/>
            <person name="Adhikary S.P."/>
            <person name="Tripathy S."/>
        </authorList>
    </citation>
    <scope>NUCLEOTIDE SEQUENCE [LARGE SCALE GENOMIC DNA]</scope>
    <source>
        <strain evidence="1 2">VB511283</strain>
    </source>
</reference>